<name>A0A3R7YIN7_TOXGO</name>
<dbReference type="Proteomes" id="UP000284452">
    <property type="component" value="Unassembled WGS sequence"/>
</dbReference>
<evidence type="ECO:0000313" key="1">
    <source>
        <dbReference type="EMBL" id="RQX66643.1"/>
    </source>
</evidence>
<proteinExistence type="predicted"/>
<dbReference type="VEuPathDB" id="ToxoDB:TGCAST_389950"/>
<reference evidence="1" key="1">
    <citation type="submission" date="2017-10" db="EMBL/GenBank/DDBJ databases">
        <authorList>
            <person name="Sibley D."/>
            <person name="Venepally P."/>
            <person name="Karamycheva S."/>
            <person name="Hadjithomas M."/>
            <person name="Khan A."/>
            <person name="Brunk B."/>
            <person name="Roos D."/>
            <person name="Caler E."/>
            <person name="Lorenzi H."/>
        </authorList>
    </citation>
    <scope>NUCLEOTIDE SEQUENCE [LARGE SCALE GENOMIC DNA]</scope>
    <source>
        <strain evidence="1">CAST</strain>
    </source>
</reference>
<organism evidence="1">
    <name type="scientific">Toxoplasma gondii CAST</name>
    <dbReference type="NCBI Taxonomy" id="943122"/>
    <lineage>
        <taxon>Eukaryota</taxon>
        <taxon>Sar</taxon>
        <taxon>Alveolata</taxon>
        <taxon>Apicomplexa</taxon>
        <taxon>Conoidasida</taxon>
        <taxon>Coccidia</taxon>
        <taxon>Eucoccidiorida</taxon>
        <taxon>Eimeriorina</taxon>
        <taxon>Sarcocystidae</taxon>
        <taxon>Toxoplasma</taxon>
    </lineage>
</organism>
<protein>
    <submittedName>
        <fullName evidence="1">Uncharacterized protein</fullName>
    </submittedName>
</protein>
<comment type="caution">
    <text evidence="1">The sequence shown here is derived from an EMBL/GenBank/DDBJ whole genome shotgun (WGS) entry which is preliminary data.</text>
</comment>
<dbReference type="EMBL" id="AHIV02002255">
    <property type="protein sequence ID" value="RQX66643.1"/>
    <property type="molecule type" value="Genomic_DNA"/>
</dbReference>
<dbReference type="AlphaFoldDB" id="A0A3R7YIN7"/>
<feature type="non-terminal residue" evidence="1">
    <location>
        <position position="1"/>
    </location>
</feature>
<gene>
    <name evidence="1" type="ORF">TGCAST_389950</name>
</gene>
<accession>A0A3R7YIN7</accession>
<sequence length="154" mass="17860">RHHSGTICRRVAFGGATGCGVGWGLGREWMVGRVPPQVAARGPTSLGQELSTCWVWRRHMVRALYGMRLVECMRGWVRGYRLCVVVQSFWEMVGRFLQAMDVLAKGLTALWHELSTCWVWRRHMVRPLYDMRLVECMRGWVRGYWLCVVMQSVS</sequence>